<evidence type="ECO:0000256" key="8">
    <source>
        <dbReference type="ARBA" id="ARBA00023004"/>
    </source>
</evidence>
<evidence type="ECO:0000256" key="4">
    <source>
        <dbReference type="ARBA" id="ARBA00022617"/>
    </source>
</evidence>
<evidence type="ECO:0000256" key="5">
    <source>
        <dbReference type="ARBA" id="ARBA00022723"/>
    </source>
</evidence>
<keyword evidence="11" id="KW-0503">Monooxygenase</keyword>
<sequence>MANNKEIALVIVVCYVIDDLNSQLDIQLLYYLRRDQVCLLQEASNKSPAAQSSSFNSLLCSCLTVYTHGKPPMQEPSHFRSKHTVWSRAGVPGPKSKPFVGITPLYRTKGMIQTDLDLVKKYGRCFGIYQGLVPTLVISDPETIKEVMVKEFSNCPNRRNVLPSRNELKHSLIHLRDDHWRFIRNTLLPTFSSGKMRALNSIFKRSYEQLVENLQPKAEAGEPIEFKQVFGAYTMDIIASAGFGLDVDSQKNPENKFTKYAKMLFDFKFSRLIILIMAFPSVDIIFNWFNISPNNNRTIMDFFKSVVKTAIGMRNETDQKPKDLLQMMLNAHNDKDVNDNEAVHQYEKDPEKWKKRGLTLDEITGNAILFLLVGYDTTASALTFVSYCLATNPDCQEKLIKEIDSVLGKDCPNYDNIQKMDYLDRVFSETLRLYAPGGRTGRQVEKEMTVNGYKIPKNAEIMIPIHAIHRDPEFWEEPDKFDPERFTPENKAKRHPYCYLPFGHGPRSCIGMRLAQVEAKYALVYILQHYRFKTCAETEIPLQLTKGGITKPVNGMKLKLESRV</sequence>
<dbReference type="GO" id="GO:0004796">
    <property type="term" value="F:thromboxane-A synthase activity"/>
    <property type="evidence" value="ECO:0007669"/>
    <property type="project" value="UniProtKB-EC"/>
</dbReference>
<comment type="subcellular location">
    <subcellularLocation>
        <location evidence="2">Endoplasmic reticulum membrane</location>
        <topology evidence="2">Peripheral membrane protein</topology>
    </subcellularLocation>
    <subcellularLocation>
        <location evidence="1">Microsome membrane</location>
        <topology evidence="1">Peripheral membrane protein</topology>
    </subcellularLocation>
</comment>
<keyword evidence="12" id="KW-1133">Transmembrane helix</keyword>
<keyword evidence="12" id="KW-0812">Transmembrane</keyword>
<keyword evidence="14" id="KW-1185">Reference proteome</keyword>
<feature type="binding site" description="axial binding residue" evidence="10">
    <location>
        <position position="509"/>
    </location>
    <ligand>
        <name>heme</name>
        <dbReference type="ChEBI" id="CHEBI:30413"/>
    </ligand>
    <ligandPart>
        <name>Fe</name>
        <dbReference type="ChEBI" id="CHEBI:18248"/>
    </ligandPart>
</feature>
<evidence type="ECO:0000256" key="3">
    <source>
        <dbReference type="ARBA" id="ARBA00010617"/>
    </source>
</evidence>
<keyword evidence="8 10" id="KW-0408">Iron</keyword>
<keyword evidence="6" id="KW-0492">Microsome</keyword>
<dbReference type="CDD" id="cd11055">
    <property type="entry name" value="CYP3A-like"/>
    <property type="match status" value="1"/>
</dbReference>
<dbReference type="Gene3D" id="1.10.630.10">
    <property type="entry name" value="Cytochrome P450"/>
    <property type="match status" value="1"/>
</dbReference>
<reference evidence="13" key="1">
    <citation type="submission" date="2021-03" db="EMBL/GenBank/DDBJ databases">
        <authorList>
            <person name="Bekaert M."/>
        </authorList>
    </citation>
    <scope>NUCLEOTIDE SEQUENCE</scope>
</reference>
<evidence type="ECO:0000313" key="13">
    <source>
        <dbReference type="EMBL" id="CAG2219506.1"/>
    </source>
</evidence>
<dbReference type="EC" id="5.3.99.5" evidence="13"/>
<keyword evidence="12" id="KW-0472">Membrane</keyword>
<evidence type="ECO:0000256" key="2">
    <source>
        <dbReference type="ARBA" id="ARBA00004406"/>
    </source>
</evidence>
<evidence type="ECO:0000256" key="10">
    <source>
        <dbReference type="PIRSR" id="PIRSR602401-1"/>
    </source>
</evidence>
<dbReference type="GO" id="GO:0005506">
    <property type="term" value="F:iron ion binding"/>
    <property type="evidence" value="ECO:0007669"/>
    <property type="project" value="InterPro"/>
</dbReference>
<keyword evidence="5 10" id="KW-0479">Metal-binding</keyword>
<dbReference type="InterPro" id="IPR002401">
    <property type="entry name" value="Cyt_P450_E_grp-I"/>
</dbReference>
<dbReference type="InterPro" id="IPR036396">
    <property type="entry name" value="Cyt_P450_sf"/>
</dbReference>
<keyword evidence="7 11" id="KW-0560">Oxidoreductase</keyword>
<keyword evidence="4 10" id="KW-0349">Heme</keyword>
<comment type="caution">
    <text evidence="13">The sequence shown here is derived from an EMBL/GenBank/DDBJ whole genome shotgun (WGS) entry which is preliminary data.</text>
</comment>
<dbReference type="GO" id="GO:0005789">
    <property type="term" value="C:endoplasmic reticulum membrane"/>
    <property type="evidence" value="ECO:0007669"/>
    <property type="project" value="UniProtKB-SubCell"/>
</dbReference>
<dbReference type="PRINTS" id="PR00463">
    <property type="entry name" value="EP450I"/>
</dbReference>
<dbReference type="GO" id="GO:0008395">
    <property type="term" value="F:steroid hydroxylase activity"/>
    <property type="evidence" value="ECO:0007669"/>
    <property type="project" value="TreeGrafter"/>
</dbReference>
<organism evidence="13 14">
    <name type="scientific">Mytilus edulis</name>
    <name type="common">Blue mussel</name>
    <dbReference type="NCBI Taxonomy" id="6550"/>
    <lineage>
        <taxon>Eukaryota</taxon>
        <taxon>Metazoa</taxon>
        <taxon>Spiralia</taxon>
        <taxon>Lophotrochozoa</taxon>
        <taxon>Mollusca</taxon>
        <taxon>Bivalvia</taxon>
        <taxon>Autobranchia</taxon>
        <taxon>Pteriomorphia</taxon>
        <taxon>Mytilida</taxon>
        <taxon>Mytiloidea</taxon>
        <taxon>Mytilidae</taxon>
        <taxon>Mytilinae</taxon>
        <taxon>Mytilus</taxon>
    </lineage>
</organism>
<dbReference type="PANTHER" id="PTHR24302:SF15">
    <property type="entry name" value="FATTY-ACID PEROXYGENASE"/>
    <property type="match status" value="1"/>
</dbReference>
<comment type="function">
    <text evidence="9">Cytochromes P450 are a group of heme-thiolate monooxygenases. They oxidize a variety of structurally unrelated compounds, including steroids, fatty acids, and xenobiotics.</text>
</comment>
<evidence type="ECO:0000256" key="11">
    <source>
        <dbReference type="RuleBase" id="RU000461"/>
    </source>
</evidence>
<evidence type="ECO:0000256" key="12">
    <source>
        <dbReference type="SAM" id="Phobius"/>
    </source>
</evidence>
<feature type="transmembrane region" description="Helical" evidence="12">
    <location>
        <begin position="269"/>
        <end position="289"/>
    </location>
</feature>
<accession>A0A8S3SSL0</accession>
<dbReference type="FunFam" id="1.10.630.10:FF:000042">
    <property type="entry name" value="Cytochrome P450"/>
    <property type="match status" value="1"/>
</dbReference>
<dbReference type="EMBL" id="CAJPWZ010001631">
    <property type="protein sequence ID" value="CAG2219506.1"/>
    <property type="molecule type" value="Genomic_DNA"/>
</dbReference>
<dbReference type="SUPFAM" id="SSF48264">
    <property type="entry name" value="Cytochrome P450"/>
    <property type="match status" value="1"/>
</dbReference>
<evidence type="ECO:0000256" key="9">
    <source>
        <dbReference type="ARBA" id="ARBA00043906"/>
    </source>
</evidence>
<evidence type="ECO:0000313" key="14">
    <source>
        <dbReference type="Proteomes" id="UP000683360"/>
    </source>
</evidence>
<keyword evidence="13" id="KW-0413">Isomerase</keyword>
<keyword evidence="6" id="KW-0256">Endoplasmic reticulum</keyword>
<name>A0A8S3SSL0_MYTED</name>
<dbReference type="GO" id="GO:0020037">
    <property type="term" value="F:heme binding"/>
    <property type="evidence" value="ECO:0007669"/>
    <property type="project" value="InterPro"/>
</dbReference>
<evidence type="ECO:0000256" key="7">
    <source>
        <dbReference type="ARBA" id="ARBA00023002"/>
    </source>
</evidence>
<proteinExistence type="inferred from homology"/>
<dbReference type="PANTHER" id="PTHR24302">
    <property type="entry name" value="CYTOCHROME P450 FAMILY 3"/>
    <property type="match status" value="1"/>
</dbReference>
<dbReference type="PRINTS" id="PR00385">
    <property type="entry name" value="P450"/>
</dbReference>
<evidence type="ECO:0000256" key="1">
    <source>
        <dbReference type="ARBA" id="ARBA00004174"/>
    </source>
</evidence>
<dbReference type="PROSITE" id="PS00086">
    <property type="entry name" value="CYTOCHROME_P450"/>
    <property type="match status" value="1"/>
</dbReference>
<dbReference type="InterPro" id="IPR017972">
    <property type="entry name" value="Cyt_P450_CS"/>
</dbReference>
<dbReference type="Pfam" id="PF00067">
    <property type="entry name" value="p450"/>
    <property type="match status" value="1"/>
</dbReference>
<comment type="similarity">
    <text evidence="3 11">Belongs to the cytochrome P450 family.</text>
</comment>
<comment type="cofactor">
    <cofactor evidence="10">
        <name>heme</name>
        <dbReference type="ChEBI" id="CHEBI:30413"/>
    </cofactor>
</comment>
<gene>
    <name evidence="13" type="ORF">MEDL_33059</name>
</gene>
<dbReference type="InterPro" id="IPR001128">
    <property type="entry name" value="Cyt_P450"/>
</dbReference>
<dbReference type="AlphaFoldDB" id="A0A8S3SSL0"/>
<dbReference type="InterPro" id="IPR050705">
    <property type="entry name" value="Cytochrome_P450_3A"/>
</dbReference>
<evidence type="ECO:0000256" key="6">
    <source>
        <dbReference type="ARBA" id="ARBA00022848"/>
    </source>
</evidence>
<protein>
    <submittedName>
        <fullName evidence="13">TBXAS1</fullName>
        <ecNumber evidence="13">5.3.99.5</ecNumber>
    </submittedName>
</protein>
<dbReference type="Proteomes" id="UP000683360">
    <property type="component" value="Unassembled WGS sequence"/>
</dbReference>
<dbReference type="GO" id="GO:0016705">
    <property type="term" value="F:oxidoreductase activity, acting on paired donors, with incorporation or reduction of molecular oxygen"/>
    <property type="evidence" value="ECO:0007669"/>
    <property type="project" value="InterPro"/>
</dbReference>
<dbReference type="OrthoDB" id="2789670at2759"/>